<evidence type="ECO:0000256" key="5">
    <source>
        <dbReference type="ARBA" id="ARBA00022741"/>
    </source>
</evidence>
<feature type="domain" description="DAGKc" evidence="12">
    <location>
        <begin position="1"/>
        <end position="129"/>
    </location>
</feature>
<evidence type="ECO:0000256" key="10">
    <source>
        <dbReference type="ARBA" id="ARBA00023209"/>
    </source>
</evidence>
<dbReference type="Gene3D" id="2.60.200.40">
    <property type="match status" value="1"/>
</dbReference>
<dbReference type="GO" id="GO:0046872">
    <property type="term" value="F:metal ion binding"/>
    <property type="evidence" value="ECO:0007669"/>
    <property type="project" value="UniProtKB-KW"/>
</dbReference>
<evidence type="ECO:0000256" key="2">
    <source>
        <dbReference type="ARBA" id="ARBA00022516"/>
    </source>
</evidence>
<dbReference type="InterPro" id="IPR017438">
    <property type="entry name" value="ATP-NAD_kinase_N"/>
</dbReference>
<dbReference type="EMBL" id="CAFBMP010000001">
    <property type="protein sequence ID" value="CAB4895540.1"/>
    <property type="molecule type" value="Genomic_DNA"/>
</dbReference>
<comment type="cofactor">
    <cofactor evidence="1">
        <name>Mg(2+)</name>
        <dbReference type="ChEBI" id="CHEBI:18420"/>
    </cofactor>
</comment>
<evidence type="ECO:0000256" key="11">
    <source>
        <dbReference type="ARBA" id="ARBA00023264"/>
    </source>
</evidence>
<dbReference type="GO" id="GO:0005886">
    <property type="term" value="C:plasma membrane"/>
    <property type="evidence" value="ECO:0007669"/>
    <property type="project" value="TreeGrafter"/>
</dbReference>
<keyword evidence="3" id="KW-0808">Transferase</keyword>
<dbReference type="Pfam" id="PF00781">
    <property type="entry name" value="DAGK_cat"/>
    <property type="match status" value="1"/>
</dbReference>
<proteinExistence type="predicted"/>
<dbReference type="GO" id="GO:0008654">
    <property type="term" value="P:phospholipid biosynthetic process"/>
    <property type="evidence" value="ECO:0007669"/>
    <property type="project" value="UniProtKB-KW"/>
</dbReference>
<accession>A0A6J7FRW4</accession>
<evidence type="ECO:0000256" key="3">
    <source>
        <dbReference type="ARBA" id="ARBA00022679"/>
    </source>
</evidence>
<keyword evidence="2" id="KW-0444">Lipid biosynthesis</keyword>
<dbReference type="Pfam" id="PF19279">
    <property type="entry name" value="YegS_C"/>
    <property type="match status" value="1"/>
</dbReference>
<name>A0A6J7FRW4_9ZZZZ</name>
<evidence type="ECO:0000313" key="13">
    <source>
        <dbReference type="EMBL" id="CAB4895540.1"/>
    </source>
</evidence>
<dbReference type="PROSITE" id="PS50146">
    <property type="entry name" value="DAGK"/>
    <property type="match status" value="1"/>
</dbReference>
<keyword evidence="4" id="KW-0479">Metal-binding</keyword>
<dbReference type="PANTHER" id="PTHR12358:SF106">
    <property type="entry name" value="LIPID KINASE YEGS"/>
    <property type="match status" value="1"/>
</dbReference>
<protein>
    <submittedName>
        <fullName evidence="13">Unannotated protein</fullName>
    </submittedName>
</protein>
<dbReference type="AlphaFoldDB" id="A0A6J7FRW4"/>
<dbReference type="NCBIfam" id="TIGR00147">
    <property type="entry name" value="YegS/Rv2252/BmrU family lipid kinase"/>
    <property type="match status" value="1"/>
</dbReference>
<dbReference type="InterPro" id="IPR016064">
    <property type="entry name" value="NAD/diacylglycerol_kinase_sf"/>
</dbReference>
<dbReference type="GO" id="GO:0005524">
    <property type="term" value="F:ATP binding"/>
    <property type="evidence" value="ECO:0007669"/>
    <property type="project" value="UniProtKB-KW"/>
</dbReference>
<evidence type="ECO:0000256" key="6">
    <source>
        <dbReference type="ARBA" id="ARBA00022777"/>
    </source>
</evidence>
<evidence type="ECO:0000256" key="1">
    <source>
        <dbReference type="ARBA" id="ARBA00001946"/>
    </source>
</evidence>
<evidence type="ECO:0000256" key="9">
    <source>
        <dbReference type="ARBA" id="ARBA00023098"/>
    </source>
</evidence>
<dbReference type="InterPro" id="IPR001206">
    <property type="entry name" value="Diacylglycerol_kinase_cat_dom"/>
</dbReference>
<keyword evidence="6" id="KW-0418">Kinase</keyword>
<dbReference type="Gene3D" id="3.40.50.10330">
    <property type="entry name" value="Probable inorganic polyphosphate/atp-NAD kinase, domain 1"/>
    <property type="match status" value="1"/>
</dbReference>
<evidence type="ECO:0000259" key="12">
    <source>
        <dbReference type="PROSITE" id="PS50146"/>
    </source>
</evidence>
<keyword evidence="10" id="KW-0594">Phospholipid biosynthesis</keyword>
<keyword evidence="8" id="KW-0460">Magnesium</keyword>
<evidence type="ECO:0000256" key="4">
    <source>
        <dbReference type="ARBA" id="ARBA00022723"/>
    </source>
</evidence>
<dbReference type="GO" id="GO:0016301">
    <property type="term" value="F:kinase activity"/>
    <property type="evidence" value="ECO:0007669"/>
    <property type="project" value="UniProtKB-KW"/>
</dbReference>
<keyword evidence="7" id="KW-0067">ATP-binding</keyword>
<gene>
    <name evidence="13" type="ORF">UFOPK3608_00031</name>
</gene>
<dbReference type="InterPro" id="IPR050187">
    <property type="entry name" value="Lipid_Phosphate_FormReg"/>
</dbReference>
<keyword evidence="5" id="KW-0547">Nucleotide-binding</keyword>
<dbReference type="InterPro" id="IPR005218">
    <property type="entry name" value="Diacylglycerol/lipid_kinase"/>
</dbReference>
<dbReference type="SMART" id="SM00046">
    <property type="entry name" value="DAGKc"/>
    <property type="match status" value="1"/>
</dbReference>
<dbReference type="PANTHER" id="PTHR12358">
    <property type="entry name" value="SPHINGOSINE KINASE"/>
    <property type="match status" value="1"/>
</dbReference>
<sequence length="292" mass="31784">MWLLVVNSHAGKGKAAEHASEFAELLVKEQLKFEIINEITLDKTIEQLLLKLESNEFTRVIAAGGDGLVNLCLQHVANTGVSLGVLPSGTGNDFARSTGVYNLDVKEIFNLYVKTSPTQIDLGRVKGSNADKWFVQVLSTGFDAEVNSLANLMKWPRGKSKYTIATIRAIANFKPLIYKINIDGVIYDQPAMLLAIANGETYGGGMKICPGASNSDGVFDILLVKPVSRFVLLTIFPKVFSGKHITHPKILTFKGKTIKISAPTLSFADGEFVSPLPIEISNISNSLNTWLT</sequence>
<evidence type="ECO:0000256" key="8">
    <source>
        <dbReference type="ARBA" id="ARBA00022842"/>
    </source>
</evidence>
<dbReference type="InterPro" id="IPR045540">
    <property type="entry name" value="YegS/DAGK_C"/>
</dbReference>
<keyword evidence="9" id="KW-0443">Lipid metabolism</keyword>
<reference evidence="13" key="1">
    <citation type="submission" date="2020-05" db="EMBL/GenBank/DDBJ databases">
        <authorList>
            <person name="Chiriac C."/>
            <person name="Salcher M."/>
            <person name="Ghai R."/>
            <person name="Kavagutti S V."/>
        </authorList>
    </citation>
    <scope>NUCLEOTIDE SEQUENCE</scope>
</reference>
<dbReference type="SUPFAM" id="SSF111331">
    <property type="entry name" value="NAD kinase/diacylglycerol kinase-like"/>
    <property type="match status" value="1"/>
</dbReference>
<organism evidence="13">
    <name type="scientific">freshwater metagenome</name>
    <dbReference type="NCBI Taxonomy" id="449393"/>
    <lineage>
        <taxon>unclassified sequences</taxon>
        <taxon>metagenomes</taxon>
        <taxon>ecological metagenomes</taxon>
    </lineage>
</organism>
<evidence type="ECO:0000256" key="7">
    <source>
        <dbReference type="ARBA" id="ARBA00022840"/>
    </source>
</evidence>
<keyword evidence="11" id="KW-1208">Phospholipid metabolism</keyword>